<dbReference type="InterPro" id="IPR019004">
    <property type="entry name" value="YqeY/Aim41"/>
</dbReference>
<protein>
    <submittedName>
        <fullName evidence="2">Yqey-like family protein</fullName>
    </submittedName>
</protein>
<dbReference type="PANTHER" id="PTHR28055">
    <property type="entry name" value="ALTERED INHERITANCE OF MITOCHONDRIA PROTEIN 41, MITOCHONDRIAL"/>
    <property type="match status" value="1"/>
</dbReference>
<sequence>MPPSEQGPTGNQEQRNNVSSLKERLQADVVIHMKERNKTALTTVRNVLGEIETREKSGKTPVQLDDLQVTSLLQKEAAKRRETAGIYAEAGQPDRAAAEIAEAEVIESYLPKPLSQEEVEAIVDEVIAGLRAAGRELTPRQMGEVMKPVTAEVAGRFDGKEVSQIVRRKLA</sequence>
<dbReference type="EMBL" id="CAQI01000044">
    <property type="protein sequence ID" value="CCQ46333.1"/>
    <property type="molecule type" value="Genomic_DNA"/>
</dbReference>
<organism evidence="2 3">
    <name type="scientific">Pseudarthrobacter siccitolerans</name>
    <dbReference type="NCBI Taxonomy" id="861266"/>
    <lineage>
        <taxon>Bacteria</taxon>
        <taxon>Bacillati</taxon>
        <taxon>Actinomycetota</taxon>
        <taxon>Actinomycetes</taxon>
        <taxon>Micrococcales</taxon>
        <taxon>Micrococcaceae</taxon>
        <taxon>Pseudarthrobacter</taxon>
    </lineage>
</organism>
<dbReference type="PANTHER" id="PTHR28055:SF1">
    <property type="entry name" value="ALTERED INHERITANCE OF MITOCHONDRIA PROTEIN 41, MITOCHONDRIAL"/>
    <property type="match status" value="1"/>
</dbReference>
<dbReference type="InterPro" id="IPR003789">
    <property type="entry name" value="Asn/Gln_tRNA_amidoTrase-B-like"/>
</dbReference>
<comment type="caution">
    <text evidence="2">The sequence shown here is derived from an EMBL/GenBank/DDBJ whole genome shotgun (WGS) entry which is preliminary data.</text>
</comment>
<dbReference type="InterPro" id="IPR023168">
    <property type="entry name" value="GatB_Yqey_C_2"/>
</dbReference>
<feature type="compositionally biased region" description="Polar residues" evidence="1">
    <location>
        <begin position="1"/>
        <end position="20"/>
    </location>
</feature>
<dbReference type="Proteomes" id="UP000035722">
    <property type="component" value="Unassembled WGS sequence"/>
</dbReference>
<accession>A0A024H2T2</accession>
<dbReference type="Gene3D" id="1.10.1510.10">
    <property type="entry name" value="Uncharacterised protein YqeY/AIM41 PF09424, N-terminal domain"/>
    <property type="match status" value="1"/>
</dbReference>
<evidence type="ECO:0000256" key="1">
    <source>
        <dbReference type="SAM" id="MobiDB-lite"/>
    </source>
</evidence>
<dbReference type="InterPro" id="IPR042184">
    <property type="entry name" value="YqeY/Aim41_N"/>
</dbReference>
<gene>
    <name evidence="2" type="ORF">ARTSIC4J27_2296</name>
</gene>
<dbReference type="Gene3D" id="1.10.10.410">
    <property type="match status" value="1"/>
</dbReference>
<dbReference type="AlphaFoldDB" id="A0A024H2T2"/>
<feature type="region of interest" description="Disordered" evidence="1">
    <location>
        <begin position="1"/>
        <end position="23"/>
    </location>
</feature>
<name>A0A024H2T2_9MICC</name>
<dbReference type="SUPFAM" id="SSF89095">
    <property type="entry name" value="GatB/YqeY motif"/>
    <property type="match status" value="1"/>
</dbReference>
<keyword evidence="3" id="KW-1185">Reference proteome</keyword>
<dbReference type="Pfam" id="PF09424">
    <property type="entry name" value="YqeY"/>
    <property type="match status" value="1"/>
</dbReference>
<dbReference type="GO" id="GO:0016884">
    <property type="term" value="F:carbon-nitrogen ligase activity, with glutamine as amido-N-donor"/>
    <property type="evidence" value="ECO:0007669"/>
    <property type="project" value="InterPro"/>
</dbReference>
<evidence type="ECO:0000313" key="3">
    <source>
        <dbReference type="Proteomes" id="UP000035722"/>
    </source>
</evidence>
<proteinExistence type="predicted"/>
<dbReference type="STRING" id="861266.ARTSIC4J27_2296"/>
<reference evidence="3" key="1">
    <citation type="journal article" date="2014" name="Genome Announc.">
        <title>Genome Sequence of Arthrobacter siccitolerans 4J27, a Xeroprotectant-Producing Desiccation-Tolerant Microorganism.</title>
        <authorList>
            <person name="Manzanera M."/>
            <person name="Santa-Cruz-Calvo L."/>
            <person name="Vilchez J.I."/>
            <person name="Garcia-Fontana C."/>
            <person name="Silva-Castro G.A."/>
            <person name="Calvo C."/>
            <person name="Gonzalez-Lopez J."/>
        </authorList>
    </citation>
    <scope>NUCLEOTIDE SEQUENCE [LARGE SCALE GENOMIC DNA]</scope>
    <source>
        <strain evidence="3">4J27</strain>
    </source>
</reference>
<evidence type="ECO:0000313" key="2">
    <source>
        <dbReference type="EMBL" id="CCQ46333.1"/>
    </source>
</evidence>